<accession>D0L4U2</accession>
<protein>
    <submittedName>
        <fullName evidence="1">Uncharacterized protein</fullName>
    </submittedName>
</protein>
<evidence type="ECO:0000313" key="2">
    <source>
        <dbReference type="Proteomes" id="UP000001219"/>
    </source>
</evidence>
<reference evidence="2" key="1">
    <citation type="submission" date="2009-10" db="EMBL/GenBank/DDBJ databases">
        <title>The complete chromosome of Gordonia bronchialis DSM 43247.</title>
        <authorList>
            <consortium name="US DOE Joint Genome Institute (JGI-PGF)"/>
            <person name="Lucas S."/>
            <person name="Copeland A."/>
            <person name="Lapidus A."/>
            <person name="Glavina del Rio T."/>
            <person name="Dalin E."/>
            <person name="Tice H."/>
            <person name="Bruce D."/>
            <person name="Goodwin L."/>
            <person name="Pitluck S."/>
            <person name="Kyrpides N."/>
            <person name="Mavromatis K."/>
            <person name="Ivanova N."/>
            <person name="Ovchinnikova G."/>
            <person name="Saunders E."/>
            <person name="Brettin T."/>
            <person name="Detter J.C."/>
            <person name="Han C."/>
            <person name="Larimer F."/>
            <person name="Land M."/>
            <person name="Hauser L."/>
            <person name="Markowitz V."/>
            <person name="Cheng J.-F."/>
            <person name="Hugenholtz P."/>
            <person name="Woyke T."/>
            <person name="Wu D."/>
            <person name="Jando M."/>
            <person name="Schneider S."/>
            <person name="Goeker M."/>
            <person name="Klenk H.-P."/>
            <person name="Eisen J.A."/>
        </authorList>
    </citation>
    <scope>NUCLEOTIDE SEQUENCE [LARGE SCALE GENOMIC DNA]</scope>
    <source>
        <strain evidence="2">ATCC 25592 / DSM 43247 / BCRC 13721 / JCM 3198 / KCTC 3076 / NBRC 16047 / NCTC 10667</strain>
    </source>
</reference>
<dbReference type="AlphaFoldDB" id="D0L4U2"/>
<gene>
    <name evidence="1" type="ordered locus">Gbro_1085</name>
</gene>
<reference evidence="1 2" key="2">
    <citation type="journal article" date="2010" name="Stand. Genomic Sci.">
        <title>Complete genome sequence of Gordonia bronchialis type strain (3410).</title>
        <authorList>
            <person name="Ivanova N."/>
            <person name="Sikorski J."/>
            <person name="Jando M."/>
            <person name="Lapidus A."/>
            <person name="Nolan M."/>
            <person name="Lucas S."/>
            <person name="Del Rio T.G."/>
            <person name="Tice H."/>
            <person name="Copeland A."/>
            <person name="Cheng J.F."/>
            <person name="Chen F."/>
            <person name="Bruce D."/>
            <person name="Goodwin L."/>
            <person name="Pitluck S."/>
            <person name="Mavromatis K."/>
            <person name="Ovchinnikova G."/>
            <person name="Pati A."/>
            <person name="Chen A."/>
            <person name="Palaniappan K."/>
            <person name="Land M."/>
            <person name="Hauser L."/>
            <person name="Chang Y.J."/>
            <person name="Jeffries C.D."/>
            <person name="Chain P."/>
            <person name="Saunders E."/>
            <person name="Han C."/>
            <person name="Detter J.C."/>
            <person name="Brettin T."/>
            <person name="Rohde M."/>
            <person name="Goker M."/>
            <person name="Bristow J."/>
            <person name="Eisen J.A."/>
            <person name="Markowitz V."/>
            <person name="Hugenholtz P."/>
            <person name="Klenk H.P."/>
            <person name="Kyrpides N.C."/>
        </authorList>
    </citation>
    <scope>NUCLEOTIDE SEQUENCE [LARGE SCALE GENOMIC DNA]</scope>
    <source>
        <strain evidence="2">ATCC 25592 / DSM 43247 / BCRC 13721 / JCM 3198 / KCTC 3076 / NBRC 16047 / NCTC 10667</strain>
    </source>
</reference>
<dbReference type="KEGG" id="gbr:Gbro_1085"/>
<dbReference type="STRING" id="526226.Gbro_1085"/>
<dbReference type="HOGENOM" id="CLU_3200372_0_0_11"/>
<dbReference type="Proteomes" id="UP000001219">
    <property type="component" value="Chromosome"/>
</dbReference>
<keyword evidence="2" id="KW-1185">Reference proteome</keyword>
<evidence type="ECO:0000313" key="1">
    <source>
        <dbReference type="EMBL" id="ACY20394.1"/>
    </source>
</evidence>
<name>D0L4U2_GORB4</name>
<sequence>MAVGAAIMVVPEAPRCLKRRLARVVFHHLTTDHHARADTCIPTAA</sequence>
<dbReference type="EMBL" id="CP001802">
    <property type="protein sequence ID" value="ACY20394.1"/>
    <property type="molecule type" value="Genomic_DNA"/>
</dbReference>
<organism evidence="1 2">
    <name type="scientific">Gordonia bronchialis (strain ATCC 25592 / DSM 43247 / BCRC 13721 / JCM 3198 / KCTC 3076 / NBRC 16047 / NCTC 10667)</name>
    <name type="common">Rhodococcus bronchialis</name>
    <dbReference type="NCBI Taxonomy" id="526226"/>
    <lineage>
        <taxon>Bacteria</taxon>
        <taxon>Bacillati</taxon>
        <taxon>Actinomycetota</taxon>
        <taxon>Actinomycetes</taxon>
        <taxon>Mycobacteriales</taxon>
        <taxon>Gordoniaceae</taxon>
        <taxon>Gordonia</taxon>
    </lineage>
</organism>
<proteinExistence type="predicted"/>